<accession>A0ABQ9RNY3</accession>
<organism evidence="2 3">
    <name type="scientific">Colletotrichum tamarilloi</name>
    <dbReference type="NCBI Taxonomy" id="1209934"/>
    <lineage>
        <taxon>Eukaryota</taxon>
        <taxon>Fungi</taxon>
        <taxon>Dikarya</taxon>
        <taxon>Ascomycota</taxon>
        <taxon>Pezizomycotina</taxon>
        <taxon>Sordariomycetes</taxon>
        <taxon>Hypocreomycetidae</taxon>
        <taxon>Glomerellales</taxon>
        <taxon>Glomerellaceae</taxon>
        <taxon>Colletotrichum</taxon>
        <taxon>Colletotrichum acutatum species complex</taxon>
    </lineage>
</organism>
<dbReference type="RefSeq" id="XP_060387094.1">
    <property type="nucleotide sequence ID" value="XM_060518461.1"/>
</dbReference>
<evidence type="ECO:0000256" key="1">
    <source>
        <dbReference type="SAM" id="MobiDB-lite"/>
    </source>
</evidence>
<proteinExistence type="predicted"/>
<dbReference type="Proteomes" id="UP001227543">
    <property type="component" value="Unassembled WGS sequence"/>
</dbReference>
<feature type="compositionally biased region" description="Basic and acidic residues" evidence="1">
    <location>
        <begin position="10"/>
        <end position="23"/>
    </location>
</feature>
<feature type="region of interest" description="Disordered" evidence="1">
    <location>
        <begin position="1"/>
        <end position="24"/>
    </location>
</feature>
<evidence type="ECO:0000313" key="2">
    <source>
        <dbReference type="EMBL" id="KAK1508637.1"/>
    </source>
</evidence>
<protein>
    <submittedName>
        <fullName evidence="2">Uncharacterized protein</fullName>
    </submittedName>
</protein>
<sequence length="80" mass="9026">MGPKSNKSIVHGDDSPSSRKYTDAEEMLSLQRERLCLFAHDNQCPNPMLPHIMGAPGVSIEENHERKLQKIKNVVSKVEK</sequence>
<dbReference type="EMBL" id="MLFU01000005">
    <property type="protein sequence ID" value="KAK1508637.1"/>
    <property type="molecule type" value="Genomic_DNA"/>
</dbReference>
<reference evidence="2 3" key="1">
    <citation type="submission" date="2016-10" db="EMBL/GenBank/DDBJ databases">
        <title>The genome sequence of Colletotrichum fioriniae PJ7.</title>
        <authorList>
            <person name="Baroncelli R."/>
        </authorList>
    </citation>
    <scope>NUCLEOTIDE SEQUENCE [LARGE SCALE GENOMIC DNA]</scope>
    <source>
        <strain evidence="2 3">Tom-12</strain>
    </source>
</reference>
<dbReference type="GeneID" id="85402699"/>
<evidence type="ECO:0000313" key="3">
    <source>
        <dbReference type="Proteomes" id="UP001227543"/>
    </source>
</evidence>
<name>A0ABQ9RNY3_9PEZI</name>
<keyword evidence="3" id="KW-1185">Reference proteome</keyword>
<gene>
    <name evidence="2" type="ORF">CTAM01_02423</name>
</gene>
<comment type="caution">
    <text evidence="2">The sequence shown here is derived from an EMBL/GenBank/DDBJ whole genome shotgun (WGS) entry which is preliminary data.</text>
</comment>